<feature type="domain" description="ABC transporter" evidence="5">
    <location>
        <begin position="15"/>
        <end position="74"/>
    </location>
</feature>
<dbReference type="InterPro" id="IPR017850">
    <property type="entry name" value="Alkaline_phosphatase_core_sf"/>
</dbReference>
<protein>
    <submittedName>
        <fullName evidence="6">ATP-binding cassette domain-containing protein</fullName>
    </submittedName>
</protein>
<dbReference type="InterPro" id="IPR027417">
    <property type="entry name" value="P-loop_NTPase"/>
</dbReference>
<gene>
    <name evidence="6" type="ORF">QPJ95_10765</name>
</gene>
<evidence type="ECO:0000313" key="6">
    <source>
        <dbReference type="EMBL" id="WIY27584.1"/>
    </source>
</evidence>
<dbReference type="InterPro" id="IPR050319">
    <property type="entry name" value="ABC_transp_ATP-bind"/>
</dbReference>
<dbReference type="EMBL" id="CP127247">
    <property type="protein sequence ID" value="WIY27584.1"/>
    <property type="molecule type" value="Genomic_DNA"/>
</dbReference>
<dbReference type="GO" id="GO:0005524">
    <property type="term" value="F:ATP binding"/>
    <property type="evidence" value="ECO:0007669"/>
    <property type="project" value="UniProtKB-KW"/>
</dbReference>
<dbReference type="AlphaFoldDB" id="A0A9Y2P6M4"/>
<dbReference type="Gene3D" id="6.10.250.3360">
    <property type="match status" value="1"/>
</dbReference>
<comment type="similarity">
    <text evidence="1">Belongs to the ABC transporter superfamily.</text>
</comment>
<evidence type="ECO:0000256" key="2">
    <source>
        <dbReference type="ARBA" id="ARBA00022448"/>
    </source>
</evidence>
<dbReference type="Proteomes" id="UP001238334">
    <property type="component" value="Chromosome"/>
</dbReference>
<organism evidence="6 7">
    <name type="scientific">Parasedimentitalea psychrophila</name>
    <dbReference type="NCBI Taxonomy" id="2997337"/>
    <lineage>
        <taxon>Bacteria</taxon>
        <taxon>Pseudomonadati</taxon>
        <taxon>Pseudomonadota</taxon>
        <taxon>Alphaproteobacteria</taxon>
        <taxon>Rhodobacterales</taxon>
        <taxon>Paracoccaceae</taxon>
        <taxon>Parasedimentitalea</taxon>
    </lineage>
</organism>
<accession>A0A9Y2P6M4</accession>
<keyword evidence="7" id="KW-1185">Reference proteome</keyword>
<proteinExistence type="inferred from homology"/>
<dbReference type="Gene3D" id="3.40.50.300">
    <property type="entry name" value="P-loop containing nucleotide triphosphate hydrolases"/>
    <property type="match status" value="1"/>
</dbReference>
<evidence type="ECO:0000313" key="7">
    <source>
        <dbReference type="Proteomes" id="UP001238334"/>
    </source>
</evidence>
<keyword evidence="2" id="KW-0813">Transport</keyword>
<dbReference type="SUPFAM" id="SSF52540">
    <property type="entry name" value="P-loop containing nucleoside triphosphate hydrolases"/>
    <property type="match status" value="1"/>
</dbReference>
<evidence type="ECO:0000256" key="3">
    <source>
        <dbReference type="ARBA" id="ARBA00022741"/>
    </source>
</evidence>
<dbReference type="SUPFAM" id="SSF53649">
    <property type="entry name" value="Alkaline phosphatase-like"/>
    <property type="match status" value="1"/>
</dbReference>
<evidence type="ECO:0000256" key="1">
    <source>
        <dbReference type="ARBA" id="ARBA00005417"/>
    </source>
</evidence>
<dbReference type="Pfam" id="PF00005">
    <property type="entry name" value="ABC_tran"/>
    <property type="match status" value="1"/>
</dbReference>
<evidence type="ECO:0000256" key="4">
    <source>
        <dbReference type="ARBA" id="ARBA00022840"/>
    </source>
</evidence>
<dbReference type="PANTHER" id="PTHR43776">
    <property type="entry name" value="TRANSPORT ATP-BINDING PROTEIN"/>
    <property type="match status" value="1"/>
</dbReference>
<name>A0A9Y2P6M4_9RHOB</name>
<keyword evidence="3" id="KW-0547">Nucleotide-binding</keyword>
<evidence type="ECO:0000259" key="5">
    <source>
        <dbReference type="Pfam" id="PF00005"/>
    </source>
</evidence>
<dbReference type="GO" id="GO:0016887">
    <property type="term" value="F:ATP hydrolysis activity"/>
    <property type="evidence" value="ECO:0007669"/>
    <property type="project" value="InterPro"/>
</dbReference>
<dbReference type="InterPro" id="IPR003439">
    <property type="entry name" value="ABC_transporter-like_ATP-bd"/>
</dbReference>
<sequence length="191" mass="21385">MTVRDVIGEPLLANKVARGEELKQRVKQIATQCGLDVEHLSRYPHAFSGGQRLRIAIARALILHKEFIVCDEAVTAIETQKTAPWFLHLSLLRPHPPFIALAPYNTMYPPDDMRDPCDPEAATDHPFLAYVTRHHLDLEGLDQADDPAGDLAYAPQILTYAQKMLSWRLAHADRTLTGLYLSANGPKRAMP</sequence>
<dbReference type="PANTHER" id="PTHR43776:SF7">
    <property type="entry name" value="D,D-DIPEPTIDE TRANSPORT ATP-BINDING PROTEIN DDPF-RELATED"/>
    <property type="match status" value="1"/>
</dbReference>
<keyword evidence="4 6" id="KW-0067">ATP-binding</keyword>
<dbReference type="KEGG" id="ppso:QPJ95_10765"/>
<reference evidence="6 7" key="1">
    <citation type="submission" date="2023-06" db="EMBL/GenBank/DDBJ databases">
        <title>Parasedimentitalea psychrophila sp. nov., a psychrophilic bacterium isolated from deep-sea sediment.</title>
        <authorList>
            <person name="Li A."/>
        </authorList>
    </citation>
    <scope>NUCLEOTIDE SEQUENCE [LARGE SCALE GENOMIC DNA]</scope>
    <source>
        <strain evidence="6 7">QS115</strain>
    </source>
</reference>